<evidence type="ECO:0000256" key="1">
    <source>
        <dbReference type="SAM" id="Phobius"/>
    </source>
</evidence>
<protein>
    <submittedName>
        <fullName evidence="2">Uncharacterized protein</fullName>
    </submittedName>
</protein>
<comment type="caution">
    <text evidence="2">The sequence shown here is derived from an EMBL/GenBank/DDBJ whole genome shotgun (WGS) entry which is preliminary data.</text>
</comment>
<evidence type="ECO:0000313" key="2">
    <source>
        <dbReference type="EMBL" id="NJC26277.1"/>
    </source>
</evidence>
<dbReference type="RefSeq" id="WP_168037031.1">
    <property type="nucleotide sequence ID" value="NZ_JAATJH010000002.1"/>
</dbReference>
<name>A0ABX0XAN0_9BACT</name>
<keyword evidence="1" id="KW-0812">Transmembrane</keyword>
<evidence type="ECO:0000313" key="3">
    <source>
        <dbReference type="Proteomes" id="UP000770785"/>
    </source>
</evidence>
<reference evidence="2 3" key="1">
    <citation type="submission" date="2020-03" db="EMBL/GenBank/DDBJ databases">
        <title>Genomic Encyclopedia of Type Strains, Phase IV (KMG-IV): sequencing the most valuable type-strain genomes for metagenomic binning, comparative biology and taxonomic classification.</title>
        <authorList>
            <person name="Goeker M."/>
        </authorList>
    </citation>
    <scope>NUCLEOTIDE SEQUENCE [LARGE SCALE GENOMIC DNA]</scope>
    <source>
        <strain evidence="2 3">DSM 105096</strain>
    </source>
</reference>
<dbReference type="Proteomes" id="UP000770785">
    <property type="component" value="Unassembled WGS sequence"/>
</dbReference>
<keyword evidence="3" id="KW-1185">Reference proteome</keyword>
<accession>A0ABX0XAN0</accession>
<proteinExistence type="predicted"/>
<feature type="transmembrane region" description="Helical" evidence="1">
    <location>
        <begin position="166"/>
        <end position="185"/>
    </location>
</feature>
<organism evidence="2 3">
    <name type="scientific">Neolewinella antarctica</name>
    <dbReference type="NCBI Taxonomy" id="442734"/>
    <lineage>
        <taxon>Bacteria</taxon>
        <taxon>Pseudomonadati</taxon>
        <taxon>Bacteroidota</taxon>
        <taxon>Saprospiria</taxon>
        <taxon>Saprospirales</taxon>
        <taxon>Lewinellaceae</taxon>
        <taxon>Neolewinella</taxon>
    </lineage>
</organism>
<keyword evidence="1" id="KW-1133">Transmembrane helix</keyword>
<dbReference type="EMBL" id="JAATJH010000002">
    <property type="protein sequence ID" value="NJC26277.1"/>
    <property type="molecule type" value="Genomic_DNA"/>
</dbReference>
<gene>
    <name evidence="2" type="ORF">GGR27_001776</name>
</gene>
<keyword evidence="1" id="KW-0472">Membrane</keyword>
<sequence>MDDRLLDKIAEPFNLKLPEYTSMHEMIEEILPAVRSFSEPELAAEDSPLYENNWVRMTDNPGDTIVQLHRFNRGGEIQIANDGAMDSLSHQIVSPKRIIIGQSLYRDSFLYELAFLDNDFLILKRHGNEANFTNKYLFYAVEHIGSRLTWDEALEKIVAKYRDNSMPWWLILVVLLLVGGAVIYLS</sequence>